<evidence type="ECO:0000256" key="8">
    <source>
        <dbReference type="ARBA" id="ARBA00023136"/>
    </source>
</evidence>
<gene>
    <name evidence="12" type="ORF">TREES_T100011484</name>
</gene>
<protein>
    <recommendedName>
        <fullName evidence="10">Mitochondria-associated granulocyte macrophage CSF-signaling molecule</fullName>
    </recommendedName>
</protein>
<dbReference type="Gene3D" id="1.10.287.110">
    <property type="entry name" value="DnaJ domain"/>
    <property type="match status" value="1"/>
</dbReference>
<dbReference type="PANTHER" id="PTHR12388:SF0">
    <property type="entry name" value="MITOCHONDRIAL IMPORT INNER MEMBRANE TRANSLOCASE SUBUNIT TIM16"/>
    <property type="match status" value="1"/>
</dbReference>
<keyword evidence="13" id="KW-1185">Reference proteome</keyword>
<accession>L9LBD4</accession>
<dbReference type="InParanoid" id="L9LBD4"/>
<keyword evidence="3" id="KW-0813">Transport</keyword>
<evidence type="ECO:0000256" key="10">
    <source>
        <dbReference type="ARBA" id="ARBA00081442"/>
    </source>
</evidence>
<evidence type="ECO:0000256" key="5">
    <source>
        <dbReference type="ARBA" id="ARBA00022927"/>
    </source>
</evidence>
<dbReference type="STRING" id="246437.L9LBD4"/>
<dbReference type="FunFam" id="1.10.287.110:FF:000006">
    <property type="entry name" value="Import inner membrane translocase subunit TIM16"/>
    <property type="match status" value="1"/>
</dbReference>
<dbReference type="FunCoup" id="L9LBD4">
    <property type="interactions" value="725"/>
</dbReference>
<dbReference type="GO" id="GO:0001405">
    <property type="term" value="C:PAM complex, Tim23 associated import motor"/>
    <property type="evidence" value="ECO:0007669"/>
    <property type="project" value="UniProtKB-ARBA"/>
</dbReference>
<dbReference type="Proteomes" id="UP000011518">
    <property type="component" value="Unassembled WGS sequence"/>
</dbReference>
<evidence type="ECO:0000256" key="11">
    <source>
        <dbReference type="SAM" id="MobiDB-lite"/>
    </source>
</evidence>
<feature type="region of interest" description="Disordered" evidence="11">
    <location>
        <begin position="1"/>
        <end position="22"/>
    </location>
</feature>
<comment type="function">
    <text evidence="9">Regulates ATP-dependent protein translocation into the mitochondrial matrix. Inhibits DNAJC19 stimulation of HSPA9/Mortalin ATPase activity.</text>
</comment>
<evidence type="ECO:0000313" key="12">
    <source>
        <dbReference type="EMBL" id="ELW71042.1"/>
    </source>
</evidence>
<reference evidence="13" key="1">
    <citation type="submission" date="2012-07" db="EMBL/GenBank/DDBJ databases">
        <title>Genome of the Chinese tree shrew, a rising model animal genetically related to primates.</title>
        <authorList>
            <person name="Zhang G."/>
            <person name="Fan Y."/>
            <person name="Yao Y."/>
            <person name="Huang Z."/>
        </authorList>
    </citation>
    <scope>NUCLEOTIDE SEQUENCE [LARGE SCALE GENOMIC DNA]</scope>
</reference>
<evidence type="ECO:0000256" key="3">
    <source>
        <dbReference type="ARBA" id="ARBA00022448"/>
    </source>
</evidence>
<keyword evidence="8" id="KW-0472">Membrane</keyword>
<dbReference type="InterPro" id="IPR005341">
    <property type="entry name" value="Tim16"/>
</dbReference>
<comment type="similarity">
    <text evidence="2">Belongs to the TIM16/PAM16 family.</text>
</comment>
<dbReference type="PANTHER" id="PTHR12388">
    <property type="entry name" value="MITOCHONDRIA ASSOCIATED GRANULOCYTE MACROPHAGE CSF SIGNALING MOLECULE"/>
    <property type="match status" value="1"/>
</dbReference>
<evidence type="ECO:0000256" key="1">
    <source>
        <dbReference type="ARBA" id="ARBA00004637"/>
    </source>
</evidence>
<evidence type="ECO:0000256" key="9">
    <source>
        <dbReference type="ARBA" id="ARBA00058448"/>
    </source>
</evidence>
<dbReference type="GO" id="GO:0030150">
    <property type="term" value="P:protein import into mitochondrial matrix"/>
    <property type="evidence" value="ECO:0007669"/>
    <property type="project" value="InterPro"/>
</dbReference>
<name>L9LBD4_TUPCH</name>
<evidence type="ECO:0000256" key="7">
    <source>
        <dbReference type="ARBA" id="ARBA00023128"/>
    </source>
</evidence>
<dbReference type="AlphaFoldDB" id="L9LBD4"/>
<dbReference type="InterPro" id="IPR036869">
    <property type="entry name" value="J_dom_sf"/>
</dbReference>
<dbReference type="eggNOG" id="KOG3442">
    <property type="taxonomic scope" value="Eukaryota"/>
</dbReference>
<evidence type="ECO:0000256" key="2">
    <source>
        <dbReference type="ARBA" id="ARBA00008817"/>
    </source>
</evidence>
<dbReference type="EMBL" id="KB320473">
    <property type="protein sequence ID" value="ELW71042.1"/>
    <property type="molecule type" value="Genomic_DNA"/>
</dbReference>
<proteinExistence type="inferred from homology"/>
<keyword evidence="4" id="KW-0999">Mitochondrion inner membrane</keyword>
<evidence type="ECO:0000313" key="13">
    <source>
        <dbReference type="Proteomes" id="UP000011518"/>
    </source>
</evidence>
<comment type="subcellular location">
    <subcellularLocation>
        <location evidence="1">Mitochondrion inner membrane</location>
        <topology evidence="1">Peripheral membrane protein</topology>
    </subcellularLocation>
</comment>
<organism evidence="12 13">
    <name type="scientific">Tupaia chinensis</name>
    <name type="common">Chinese tree shrew</name>
    <name type="synonym">Tupaia belangeri chinensis</name>
    <dbReference type="NCBI Taxonomy" id="246437"/>
    <lineage>
        <taxon>Eukaryota</taxon>
        <taxon>Metazoa</taxon>
        <taxon>Chordata</taxon>
        <taxon>Craniata</taxon>
        <taxon>Vertebrata</taxon>
        <taxon>Euteleostomi</taxon>
        <taxon>Mammalia</taxon>
        <taxon>Eutheria</taxon>
        <taxon>Euarchontoglires</taxon>
        <taxon>Scandentia</taxon>
        <taxon>Tupaiidae</taxon>
        <taxon>Tupaia</taxon>
    </lineage>
</organism>
<evidence type="ECO:0000256" key="4">
    <source>
        <dbReference type="ARBA" id="ARBA00022792"/>
    </source>
</evidence>
<keyword evidence="5" id="KW-0653">Protein transport</keyword>
<keyword evidence="6" id="KW-0811">Translocation</keyword>
<evidence type="ECO:0000256" key="6">
    <source>
        <dbReference type="ARBA" id="ARBA00023010"/>
    </source>
</evidence>
<keyword evidence="7" id="KW-0496">Mitochondrion</keyword>
<sequence length="126" mass="13967">MAATPAPQNPGQTPRASFGHPTSVRVRQTLSLESGGSTCLPSGDSLWNYVPSEEDSLQEAQQILSNSKLSPEEVLENYEHLFEVNDKPMGSSFYLQSKVVRAKEYLDEELRIQAQEDRGKGQAPKM</sequence>
<dbReference type="Pfam" id="PF03656">
    <property type="entry name" value="Pam16"/>
    <property type="match status" value="1"/>
</dbReference>
<reference evidence="13" key="2">
    <citation type="journal article" date="2013" name="Nat. Commun.">
        <title>Genome of the Chinese tree shrew.</title>
        <authorList>
            <person name="Fan Y."/>
            <person name="Huang Z.Y."/>
            <person name="Cao C.C."/>
            <person name="Chen C.S."/>
            <person name="Chen Y.X."/>
            <person name="Fan D.D."/>
            <person name="He J."/>
            <person name="Hou H.L."/>
            <person name="Hu L."/>
            <person name="Hu X.T."/>
            <person name="Jiang X.T."/>
            <person name="Lai R."/>
            <person name="Lang Y.S."/>
            <person name="Liang B."/>
            <person name="Liao S.G."/>
            <person name="Mu D."/>
            <person name="Ma Y.Y."/>
            <person name="Niu Y.Y."/>
            <person name="Sun X.Q."/>
            <person name="Xia J.Q."/>
            <person name="Xiao J."/>
            <person name="Xiong Z.Q."/>
            <person name="Xu L."/>
            <person name="Yang L."/>
            <person name="Zhang Y."/>
            <person name="Zhao W."/>
            <person name="Zhao X.D."/>
            <person name="Zheng Y.T."/>
            <person name="Zhou J.M."/>
            <person name="Zhu Y.B."/>
            <person name="Zhang G.J."/>
            <person name="Wang J."/>
            <person name="Yao Y.G."/>
        </authorList>
    </citation>
    <scope>NUCLEOTIDE SEQUENCE [LARGE SCALE GENOMIC DNA]</scope>
</reference>